<dbReference type="EMBL" id="JXXK01000030">
    <property type="protein sequence ID" value="KJF38835.1"/>
    <property type="molecule type" value="Genomic_DNA"/>
</dbReference>
<evidence type="ECO:0000313" key="1">
    <source>
        <dbReference type="EMBL" id="KJF38835.1"/>
    </source>
</evidence>
<accession>A0A0D8IVW5</accession>
<dbReference type="AlphaFoldDB" id="A0A0D8IVW5"/>
<evidence type="ECO:0000313" key="2">
    <source>
        <dbReference type="Proteomes" id="UP000032483"/>
    </source>
</evidence>
<comment type="caution">
    <text evidence="1">The sequence shown here is derived from an EMBL/GenBank/DDBJ whole genome shotgun (WGS) entry which is preliminary data.</text>
</comment>
<sequence length="167" mass="18877">MTLGEAKSEVLKLLDETKPKADLTGRLDRFFDMGQKEVALYYPIWREKTYAAEDEKTLPQDCCKPRYVIVDGIAHPYTKYSQLPDAFTLRYEAYPADIPDNAPDETEFDLPDEAVLAVILFVAAQTQSMEYDQRFFQSFYAQYQGKLSNLSGMTDGPTAVVMGGCNV</sequence>
<gene>
    <name evidence="1" type="ORF">TQ39_15985</name>
</gene>
<name>A0A0D8IVW5_9FIRM</name>
<proteinExistence type="predicted"/>
<keyword evidence="2" id="KW-1185">Reference proteome</keyword>
<dbReference type="Proteomes" id="UP000032483">
    <property type="component" value="Unassembled WGS sequence"/>
</dbReference>
<reference evidence="1" key="1">
    <citation type="submission" date="2015-02" db="EMBL/GenBank/DDBJ databases">
        <title>A novel member of the family Ruminococcaceae isolated from human feces.</title>
        <authorList>
            <person name="Shkoporov A.N."/>
            <person name="Chaplin A.V."/>
            <person name="Motuzova O.V."/>
            <person name="Kafarskaia L.I."/>
            <person name="Khokhlova E.V."/>
            <person name="Efimov B.A."/>
        </authorList>
    </citation>
    <scope>NUCLEOTIDE SEQUENCE [LARGE SCALE GENOMIC DNA]</scope>
    <source>
        <strain evidence="1">585-1</strain>
    </source>
</reference>
<protein>
    <submittedName>
        <fullName evidence="1">Uncharacterized protein</fullName>
    </submittedName>
</protein>
<dbReference type="RefSeq" id="WP_050006267.1">
    <property type="nucleotide sequence ID" value="NZ_DAWBJP010000040.1"/>
</dbReference>
<dbReference type="GeneID" id="42858056"/>
<organism evidence="1 2">
    <name type="scientific">Ruthenibacterium lactatiformans</name>
    <dbReference type="NCBI Taxonomy" id="1550024"/>
    <lineage>
        <taxon>Bacteria</taxon>
        <taxon>Bacillati</taxon>
        <taxon>Bacillota</taxon>
        <taxon>Clostridia</taxon>
        <taxon>Eubacteriales</taxon>
        <taxon>Oscillospiraceae</taxon>
        <taxon>Ruthenibacterium</taxon>
    </lineage>
</organism>